<evidence type="ECO:0000313" key="2">
    <source>
        <dbReference type="Proteomes" id="UP000011910"/>
    </source>
</evidence>
<organism evidence="1 2">
    <name type="scientific">Cesiribacter andamanensis AMV16</name>
    <dbReference type="NCBI Taxonomy" id="1279009"/>
    <lineage>
        <taxon>Bacteria</taxon>
        <taxon>Pseudomonadati</taxon>
        <taxon>Bacteroidota</taxon>
        <taxon>Cytophagia</taxon>
        <taxon>Cytophagales</taxon>
        <taxon>Cesiribacteraceae</taxon>
        <taxon>Cesiribacter</taxon>
    </lineage>
</organism>
<name>M7NWG4_9BACT</name>
<reference evidence="1 2" key="1">
    <citation type="journal article" date="2013" name="Genome Announc.">
        <title>Draft Genome Sequence of Cesiribacter andamanensis Strain AMV16T, Isolated from a Soil Sample from a Mud Volcano in the Andaman Islands, India.</title>
        <authorList>
            <person name="Shivaji S."/>
            <person name="Ara S."/>
            <person name="Begum Z."/>
            <person name="Srinivas T.N."/>
            <person name="Singh A."/>
            <person name="Kumar Pinnaka A."/>
        </authorList>
    </citation>
    <scope>NUCLEOTIDE SEQUENCE [LARGE SCALE GENOMIC DNA]</scope>
    <source>
        <strain evidence="1 2">AMV16</strain>
    </source>
</reference>
<sequence length="51" mass="5857">MLYGKELAIFFLLRYNENGSQGRKQHALEVKFHFRVLAGDCRTTLSKPKGS</sequence>
<proteinExistence type="predicted"/>
<comment type="caution">
    <text evidence="1">The sequence shown here is derived from an EMBL/GenBank/DDBJ whole genome shotgun (WGS) entry which is preliminary data.</text>
</comment>
<gene>
    <name evidence="1" type="ORF">ADICEAN_02092</name>
</gene>
<accession>M7NWG4</accession>
<dbReference type="Proteomes" id="UP000011910">
    <property type="component" value="Unassembled WGS sequence"/>
</dbReference>
<dbReference type="EMBL" id="AODQ01000046">
    <property type="protein sequence ID" value="EMR02764.1"/>
    <property type="molecule type" value="Genomic_DNA"/>
</dbReference>
<dbReference type="AlphaFoldDB" id="M7NWG4"/>
<evidence type="ECO:0000313" key="1">
    <source>
        <dbReference type="EMBL" id="EMR02764.1"/>
    </source>
</evidence>
<keyword evidence="2" id="KW-1185">Reference proteome</keyword>
<protein>
    <submittedName>
        <fullName evidence="1">Uncharacterized protein</fullName>
    </submittedName>
</protein>